<keyword evidence="4" id="KW-0328">Glycosyltransferase</keyword>
<keyword evidence="9" id="KW-0472">Membrane</keyword>
<dbReference type="Gene3D" id="3.90.550.10">
    <property type="entry name" value="Spore Coat Polysaccharide Biosynthesis Protein SpsA, Chain A"/>
    <property type="match status" value="1"/>
</dbReference>
<accession>A0ABM0Q0S4</accession>
<dbReference type="SUPFAM" id="SSF53448">
    <property type="entry name" value="Nucleotide-diphospho-sugar transferases"/>
    <property type="match status" value="1"/>
</dbReference>
<reference evidence="12" key="1">
    <citation type="submission" date="2025-08" db="UniProtKB">
        <authorList>
            <consortium name="RefSeq"/>
        </authorList>
    </citation>
    <scope>IDENTIFICATION</scope>
</reference>
<dbReference type="Pfam" id="PF03414">
    <property type="entry name" value="Glyco_transf_6"/>
    <property type="match status" value="1"/>
</dbReference>
<dbReference type="Proteomes" id="UP000694923">
    <property type="component" value="Unplaced"/>
</dbReference>
<keyword evidence="11" id="KW-1185">Reference proteome</keyword>
<dbReference type="InterPro" id="IPR029044">
    <property type="entry name" value="Nucleotide-diphossugar_trans"/>
</dbReference>
<evidence type="ECO:0000256" key="8">
    <source>
        <dbReference type="ARBA" id="ARBA00022989"/>
    </source>
</evidence>
<dbReference type="GeneID" id="103582060"/>
<protein>
    <submittedName>
        <fullName evidence="12">Glycosyltransferase 6 domain-containing protein 1-like</fullName>
    </submittedName>
</protein>
<evidence type="ECO:0000256" key="6">
    <source>
        <dbReference type="ARBA" id="ARBA00022692"/>
    </source>
</evidence>
<dbReference type="PANTHER" id="PTHR10462">
    <property type="entry name" value="GLYCOSYLTRANSFERASE-RELATED"/>
    <property type="match status" value="1"/>
</dbReference>
<evidence type="ECO:0000256" key="3">
    <source>
        <dbReference type="ARBA" id="ARBA00010413"/>
    </source>
</evidence>
<keyword evidence="5" id="KW-0808">Transferase</keyword>
<evidence type="ECO:0000313" key="12">
    <source>
        <dbReference type="RefSeq" id="XP_008561965.1"/>
    </source>
</evidence>
<keyword evidence="7" id="KW-0735">Signal-anchor</keyword>
<proteinExistence type="inferred from homology"/>
<evidence type="ECO:0000256" key="1">
    <source>
        <dbReference type="ARBA" id="ARBA00001936"/>
    </source>
</evidence>
<comment type="similarity">
    <text evidence="3">Belongs to the glycosyltransferase 6 family.</text>
</comment>
<evidence type="ECO:0000256" key="2">
    <source>
        <dbReference type="ARBA" id="ARBA00004606"/>
    </source>
</evidence>
<keyword evidence="10" id="KW-0325">Glycoprotein</keyword>
<evidence type="ECO:0000313" key="11">
    <source>
        <dbReference type="Proteomes" id="UP000694923"/>
    </source>
</evidence>
<organism evidence="11 12">
    <name type="scientific">Galeopterus variegatus</name>
    <name type="common">Malayan flying lemur</name>
    <name type="synonym">Cynocephalus variegatus</name>
    <dbReference type="NCBI Taxonomy" id="482537"/>
    <lineage>
        <taxon>Eukaryota</taxon>
        <taxon>Metazoa</taxon>
        <taxon>Chordata</taxon>
        <taxon>Craniata</taxon>
        <taxon>Vertebrata</taxon>
        <taxon>Euteleostomi</taxon>
        <taxon>Mammalia</taxon>
        <taxon>Eutheria</taxon>
        <taxon>Euarchontoglires</taxon>
        <taxon>Dermoptera</taxon>
        <taxon>Cynocephalidae</taxon>
        <taxon>Galeopterus</taxon>
    </lineage>
</organism>
<gene>
    <name evidence="12" type="primary">LOC103582060</name>
</gene>
<sequence>MRGVVKEGVVLPRSRPQAAVGESRSCLFHRNRPDVITRTNWRAPVVWEGTFNRDALGKYYGRQNLTVGLAVFAAGRLAGEHLKLFLTSASKYFMTGYRVVVYVIADVSFQLPDLEPSPLRTFQIFRVEEEDLWHDHDVARMRSLGQHVLWHIQYEVDFLFSMPASQVFQNDFGVETLGTSVAQLHAWWYFQNTKNVPYERRPKSAAYIPFGQGDFYYDGSVVGGTPHEMLNLIQNYLSATTQDIKHGLNSTYERHLNKYFFLNKPTKLLSPEYSWDLTFTPPAQIRYVKLVRHSQRNYDQAIEFID</sequence>
<evidence type="ECO:0000256" key="4">
    <source>
        <dbReference type="ARBA" id="ARBA00022676"/>
    </source>
</evidence>
<evidence type="ECO:0000256" key="9">
    <source>
        <dbReference type="ARBA" id="ARBA00023136"/>
    </source>
</evidence>
<comment type="subcellular location">
    <subcellularLocation>
        <location evidence="2">Membrane</location>
        <topology evidence="2">Single-pass type II membrane protein</topology>
    </subcellularLocation>
</comment>
<dbReference type="PANTHER" id="PTHR10462:SF27">
    <property type="entry name" value="GLYCOSYLTRANSFERASE 6 DOMAIN-CONTAINING PROTEIN 1-RELATED"/>
    <property type="match status" value="1"/>
</dbReference>
<keyword evidence="6" id="KW-0812">Transmembrane</keyword>
<dbReference type="RefSeq" id="XP_008561965.1">
    <property type="nucleotide sequence ID" value="XM_008563743.1"/>
</dbReference>
<name>A0ABM0Q0S4_GALVR</name>
<evidence type="ECO:0000256" key="7">
    <source>
        <dbReference type="ARBA" id="ARBA00022968"/>
    </source>
</evidence>
<evidence type="ECO:0000256" key="10">
    <source>
        <dbReference type="ARBA" id="ARBA00023180"/>
    </source>
</evidence>
<evidence type="ECO:0000256" key="5">
    <source>
        <dbReference type="ARBA" id="ARBA00022679"/>
    </source>
</evidence>
<comment type="cofactor">
    <cofactor evidence="1">
        <name>Mn(2+)</name>
        <dbReference type="ChEBI" id="CHEBI:29035"/>
    </cofactor>
</comment>
<keyword evidence="8" id="KW-1133">Transmembrane helix</keyword>
<dbReference type="InterPro" id="IPR005076">
    <property type="entry name" value="Glyco_trans_6"/>
</dbReference>